<keyword evidence="5" id="KW-1185">Reference proteome</keyword>
<dbReference type="PROSITE" id="PS50966">
    <property type="entry name" value="ZF_SWIM"/>
    <property type="match status" value="1"/>
</dbReference>
<keyword evidence="1" id="KW-0863">Zinc-finger</keyword>
<evidence type="ECO:0000313" key="4">
    <source>
        <dbReference type="EMBL" id="MBB6070328.1"/>
    </source>
</evidence>
<dbReference type="Proteomes" id="UP000582837">
    <property type="component" value="Unassembled WGS sequence"/>
</dbReference>
<dbReference type="AlphaFoldDB" id="A0A841GWC6"/>
<evidence type="ECO:0000259" key="3">
    <source>
        <dbReference type="PROSITE" id="PS50966"/>
    </source>
</evidence>
<protein>
    <recommendedName>
        <fullName evidence="3">SWIM-type domain-containing protein</fullName>
    </recommendedName>
</protein>
<dbReference type="EMBL" id="JACHIA010000004">
    <property type="protein sequence ID" value="MBB6070328.1"/>
    <property type="molecule type" value="Genomic_DNA"/>
</dbReference>
<dbReference type="InterPro" id="IPR007527">
    <property type="entry name" value="Znf_SWIM"/>
</dbReference>
<reference evidence="4 5" key="1">
    <citation type="submission" date="2020-08" db="EMBL/GenBank/DDBJ databases">
        <title>Genomic Encyclopedia of Type Strains, Phase IV (KMG-IV): sequencing the most valuable type-strain genomes for metagenomic binning, comparative biology and taxonomic classification.</title>
        <authorList>
            <person name="Goeker M."/>
        </authorList>
    </citation>
    <scope>NUCLEOTIDE SEQUENCE [LARGE SCALE GENOMIC DNA]</scope>
    <source>
        <strain evidence="4 5">DSM 29007</strain>
    </source>
</reference>
<dbReference type="GO" id="GO:0008270">
    <property type="term" value="F:zinc ion binding"/>
    <property type="evidence" value="ECO:0007669"/>
    <property type="project" value="UniProtKB-KW"/>
</dbReference>
<accession>A0A841GWC6</accession>
<feature type="region of interest" description="Disordered" evidence="2">
    <location>
        <begin position="1"/>
        <end position="31"/>
    </location>
</feature>
<dbReference type="RefSeq" id="WP_170035720.1">
    <property type="nucleotide sequence ID" value="NZ_JABDTL010000001.1"/>
</dbReference>
<evidence type="ECO:0000313" key="5">
    <source>
        <dbReference type="Proteomes" id="UP000582837"/>
    </source>
</evidence>
<gene>
    <name evidence="4" type="ORF">HNQ61_001947</name>
</gene>
<organism evidence="4 5">
    <name type="scientific">Longimicrobium terrae</name>
    <dbReference type="NCBI Taxonomy" id="1639882"/>
    <lineage>
        <taxon>Bacteria</taxon>
        <taxon>Pseudomonadati</taxon>
        <taxon>Gemmatimonadota</taxon>
        <taxon>Longimicrobiia</taxon>
        <taxon>Longimicrobiales</taxon>
        <taxon>Longimicrobiaceae</taxon>
        <taxon>Longimicrobium</taxon>
    </lineage>
</organism>
<keyword evidence="1" id="KW-0862">Zinc</keyword>
<evidence type="ECO:0000256" key="2">
    <source>
        <dbReference type="SAM" id="MobiDB-lite"/>
    </source>
</evidence>
<sequence>MGAIGHRTTGAAVGSGGGPVPPDISAEHPLSSGDDVLTGHLAFGIELGRLARALPLQANSLGGRRFRVMGGAEPHYVDLSPCAPLPCDCGDLAWRGGPREGPCKHMLRARLVEGDPVVVRAVAVLVGGLGELAAGLERRLRGTPIRLTRGILSRGALAAGYPLEEIDFRRTGPRVQARVELVLRSTGVSLGHLVRTPEGIEFVR</sequence>
<comment type="caution">
    <text evidence="4">The sequence shown here is derived from an EMBL/GenBank/DDBJ whole genome shotgun (WGS) entry which is preliminary data.</text>
</comment>
<evidence type="ECO:0000256" key="1">
    <source>
        <dbReference type="PROSITE-ProRule" id="PRU00325"/>
    </source>
</evidence>
<feature type="domain" description="SWIM-type" evidence="3">
    <location>
        <begin position="66"/>
        <end position="114"/>
    </location>
</feature>
<keyword evidence="1" id="KW-0479">Metal-binding</keyword>
<proteinExistence type="predicted"/>
<name>A0A841GWC6_9BACT</name>